<dbReference type="SUPFAM" id="SSF50249">
    <property type="entry name" value="Nucleic acid-binding proteins"/>
    <property type="match status" value="1"/>
</dbReference>
<dbReference type="InterPro" id="IPR012340">
    <property type="entry name" value="NA-bd_OB-fold"/>
</dbReference>
<dbReference type="RefSeq" id="WP_125148940.1">
    <property type="nucleotide sequence ID" value="NZ_UYIN01000008.1"/>
</dbReference>
<comment type="caution">
    <text evidence="5">The sequence shown here is derived from an EMBL/GenBank/DDBJ whole genome shotgun (WGS) entry which is preliminary data.</text>
</comment>
<proteinExistence type="inferred from homology"/>
<protein>
    <recommendedName>
        <fullName evidence="2 3">Single-stranded DNA-binding protein</fullName>
        <shortName evidence="2">SSB</shortName>
    </recommendedName>
</protein>
<dbReference type="Gene3D" id="2.40.50.140">
    <property type="entry name" value="Nucleic acid-binding proteins"/>
    <property type="match status" value="1"/>
</dbReference>
<evidence type="ECO:0000313" key="6">
    <source>
        <dbReference type="Proteomes" id="UP000277570"/>
    </source>
</evidence>
<evidence type="ECO:0000313" key="5">
    <source>
        <dbReference type="EMBL" id="VDG71769.1"/>
    </source>
</evidence>
<reference evidence="5 6" key="1">
    <citation type="submission" date="2018-11" db="EMBL/GenBank/DDBJ databases">
        <authorList>
            <consortium name="Pathogen Informatics"/>
        </authorList>
    </citation>
    <scope>NUCLEOTIDE SEQUENCE [LARGE SCALE GENOMIC DNA]</scope>
    <source>
        <strain evidence="5 6">NCTC10913</strain>
    </source>
</reference>
<evidence type="ECO:0000256" key="4">
    <source>
        <dbReference type="SAM" id="MobiDB-lite"/>
    </source>
</evidence>
<dbReference type="PANTHER" id="PTHR10302:SF27">
    <property type="entry name" value="SINGLE-STRANDED DNA-BINDING PROTEIN"/>
    <property type="match status" value="1"/>
</dbReference>
<organism evidence="5 6">
    <name type="scientific">Clostridium carnis</name>
    <dbReference type="NCBI Taxonomy" id="1530"/>
    <lineage>
        <taxon>Bacteria</taxon>
        <taxon>Bacillati</taxon>
        <taxon>Bacillota</taxon>
        <taxon>Clostridia</taxon>
        <taxon>Eubacteriales</taxon>
        <taxon>Clostridiaceae</taxon>
        <taxon>Clostridium</taxon>
    </lineage>
</organism>
<gene>
    <name evidence="5" type="primary">ssb_3</name>
    <name evidence="5" type="ORF">NCTC10913_02115</name>
</gene>
<dbReference type="HAMAP" id="MF_00984">
    <property type="entry name" value="SSB"/>
    <property type="match status" value="1"/>
</dbReference>
<comment type="subunit">
    <text evidence="2">Homotetramer.</text>
</comment>
<accession>A0ABY6ST66</accession>
<evidence type="ECO:0000256" key="2">
    <source>
        <dbReference type="HAMAP-Rule" id="MF_00984"/>
    </source>
</evidence>
<feature type="region of interest" description="Disordered" evidence="4">
    <location>
        <begin position="114"/>
        <end position="135"/>
    </location>
</feature>
<dbReference type="Pfam" id="PF00436">
    <property type="entry name" value="SSB"/>
    <property type="match status" value="1"/>
</dbReference>
<dbReference type="PANTHER" id="PTHR10302">
    <property type="entry name" value="SINGLE-STRANDED DNA-BINDING PROTEIN"/>
    <property type="match status" value="1"/>
</dbReference>
<keyword evidence="6" id="KW-1185">Reference proteome</keyword>
<name>A0ABY6ST66_9CLOT</name>
<dbReference type="EMBL" id="UYIN01000008">
    <property type="protein sequence ID" value="VDG71769.1"/>
    <property type="molecule type" value="Genomic_DNA"/>
</dbReference>
<feature type="compositionally biased region" description="Acidic residues" evidence="4">
    <location>
        <begin position="120"/>
        <end position="135"/>
    </location>
</feature>
<sequence length="135" mass="14738">MNKWVGIGRLIADAELKFTAGKGTPVATFKIAIDDGYGENKKTDFIPIVLWGKSAENLSSYLTKGTQVAISGKISTRSYDAKDGTKRYVTEIKADMFDGVKLLGGKKQDNFSKDPFGDANFDEDITPVDDGDMPF</sequence>
<keyword evidence="1 2" id="KW-0238">DNA-binding</keyword>
<comment type="caution">
    <text evidence="2">Lacks conserved residue(s) required for the propagation of feature annotation.</text>
</comment>
<dbReference type="InterPro" id="IPR011344">
    <property type="entry name" value="ssDNA-bd"/>
</dbReference>
<dbReference type="CDD" id="cd04496">
    <property type="entry name" value="SSB_OBF"/>
    <property type="match status" value="1"/>
</dbReference>
<dbReference type="Proteomes" id="UP000277570">
    <property type="component" value="Unassembled WGS sequence"/>
</dbReference>
<dbReference type="NCBIfam" id="TIGR00621">
    <property type="entry name" value="ssb"/>
    <property type="match status" value="1"/>
</dbReference>
<evidence type="ECO:0000256" key="1">
    <source>
        <dbReference type="ARBA" id="ARBA00023125"/>
    </source>
</evidence>
<dbReference type="InterPro" id="IPR000424">
    <property type="entry name" value="Primosome_PriB/ssb"/>
</dbReference>
<evidence type="ECO:0000256" key="3">
    <source>
        <dbReference type="RuleBase" id="RU000524"/>
    </source>
</evidence>
<dbReference type="PROSITE" id="PS50935">
    <property type="entry name" value="SSB"/>
    <property type="match status" value="1"/>
</dbReference>